<gene>
    <name evidence="5" type="primary">msrA</name>
    <name evidence="7" type="ORF">NEJAP_2796</name>
</gene>
<dbReference type="InterPro" id="IPR002569">
    <property type="entry name" value="Met_Sox_Rdtase_MsrA_dom"/>
</dbReference>
<evidence type="ECO:0000256" key="5">
    <source>
        <dbReference type="HAMAP-Rule" id="MF_01401"/>
    </source>
</evidence>
<evidence type="ECO:0000256" key="2">
    <source>
        <dbReference type="ARBA" id="ARBA00023002"/>
    </source>
</evidence>
<dbReference type="InterPro" id="IPR036509">
    <property type="entry name" value="Met_Sox_Rdtase_MsrA_sf"/>
</dbReference>
<comment type="catalytic activity">
    <reaction evidence="3 5">
        <text>L-methionyl-[protein] + [thioredoxin]-disulfide + H2O = L-methionyl-(S)-S-oxide-[protein] + [thioredoxin]-dithiol</text>
        <dbReference type="Rhea" id="RHEA:14217"/>
        <dbReference type="Rhea" id="RHEA-COMP:10698"/>
        <dbReference type="Rhea" id="RHEA-COMP:10700"/>
        <dbReference type="Rhea" id="RHEA-COMP:12313"/>
        <dbReference type="Rhea" id="RHEA-COMP:12315"/>
        <dbReference type="ChEBI" id="CHEBI:15377"/>
        <dbReference type="ChEBI" id="CHEBI:16044"/>
        <dbReference type="ChEBI" id="CHEBI:29950"/>
        <dbReference type="ChEBI" id="CHEBI:44120"/>
        <dbReference type="ChEBI" id="CHEBI:50058"/>
        <dbReference type="EC" id="1.8.4.11"/>
    </reaction>
</comment>
<dbReference type="Proteomes" id="UP000595332">
    <property type="component" value="Chromosome"/>
</dbReference>
<feature type="domain" description="Peptide methionine sulphoxide reductase MsrA" evidence="6">
    <location>
        <begin position="5"/>
        <end position="149"/>
    </location>
</feature>
<keyword evidence="2 5" id="KW-0560">Oxidoreductase</keyword>
<comment type="catalytic activity">
    <reaction evidence="4 5">
        <text>[thioredoxin]-disulfide + L-methionine + H2O = L-methionine (S)-S-oxide + [thioredoxin]-dithiol</text>
        <dbReference type="Rhea" id="RHEA:19993"/>
        <dbReference type="Rhea" id="RHEA-COMP:10698"/>
        <dbReference type="Rhea" id="RHEA-COMP:10700"/>
        <dbReference type="ChEBI" id="CHEBI:15377"/>
        <dbReference type="ChEBI" id="CHEBI:29950"/>
        <dbReference type="ChEBI" id="CHEBI:50058"/>
        <dbReference type="ChEBI" id="CHEBI:57844"/>
        <dbReference type="ChEBI" id="CHEBI:58772"/>
        <dbReference type="EC" id="1.8.4.11"/>
    </reaction>
</comment>
<dbReference type="SUPFAM" id="SSF55068">
    <property type="entry name" value="Peptide methionine sulfoxide reductase"/>
    <property type="match status" value="1"/>
</dbReference>
<dbReference type="HAMAP" id="MF_01401">
    <property type="entry name" value="MsrA"/>
    <property type="match status" value="1"/>
</dbReference>
<dbReference type="GO" id="GO:0034599">
    <property type="term" value="P:cellular response to oxidative stress"/>
    <property type="evidence" value="ECO:0007669"/>
    <property type="project" value="TreeGrafter"/>
</dbReference>
<dbReference type="AlphaFoldDB" id="A0A7R6SXK0"/>
<dbReference type="InterPro" id="IPR050162">
    <property type="entry name" value="MsrA_MetSO_reductase"/>
</dbReference>
<comment type="similarity">
    <text evidence="1 5">Belongs to the MsrA Met sulfoxide reductase family.</text>
</comment>
<proteinExistence type="inferred from homology"/>
<dbReference type="KEGG" id="njp:NEJAP_2796"/>
<evidence type="ECO:0000256" key="1">
    <source>
        <dbReference type="ARBA" id="ARBA00005591"/>
    </source>
</evidence>
<dbReference type="PANTHER" id="PTHR42799">
    <property type="entry name" value="MITOCHONDRIAL PEPTIDE METHIONINE SULFOXIDE REDUCTASE"/>
    <property type="match status" value="1"/>
</dbReference>
<dbReference type="EC" id="1.8.4.11" evidence="5"/>
<evidence type="ECO:0000256" key="4">
    <source>
        <dbReference type="ARBA" id="ARBA00048782"/>
    </source>
</evidence>
<reference evidence="7 8" key="1">
    <citation type="journal article" date="2008" name="Int. J. Syst. Evol. Microbiol.">
        <title>Neptunomonas japonica sp. nov., an Osedax japonicus symbiont-like bacterium isolated from sediment adjacent to sperm whale carcasses off Kagoshima, Japan.</title>
        <authorList>
            <person name="Miyazaki M."/>
            <person name="Nogi Y."/>
            <person name="Fujiwara Y."/>
            <person name="Kawato M."/>
            <person name="Kubokawa K."/>
            <person name="Horikoshi K."/>
        </authorList>
    </citation>
    <scope>NUCLEOTIDE SEQUENCE [LARGE SCALE GENOMIC DNA]</scope>
    <source>
        <strain evidence="7 8">JAMM 1380</strain>
    </source>
</reference>
<dbReference type="GO" id="GO:0008113">
    <property type="term" value="F:peptide-methionine (S)-S-oxide reductase activity"/>
    <property type="evidence" value="ECO:0007669"/>
    <property type="project" value="UniProtKB-UniRule"/>
</dbReference>
<evidence type="ECO:0000313" key="7">
    <source>
        <dbReference type="EMBL" id="BBB30737.1"/>
    </source>
</evidence>
<dbReference type="RefSeq" id="WP_201347900.1">
    <property type="nucleotide sequence ID" value="NZ_AP014546.1"/>
</dbReference>
<evidence type="ECO:0000313" key="8">
    <source>
        <dbReference type="Proteomes" id="UP000595332"/>
    </source>
</evidence>
<dbReference type="Pfam" id="PF01625">
    <property type="entry name" value="PMSR"/>
    <property type="match status" value="1"/>
</dbReference>
<sequence>MNQLATFAAGCFWTAEEKFSSLDGIQETIVGYMGGTVREPTYQDVCNHTTGHAEVVQITYDPEKISYEQLLSTFWEIHNPISNNQLEQDKSPQHRSIIFFHSDNQKIEAEQSKRLMEESRASSIISKIIPVTTFWNAEEEHQQYLAKHSIKNE</sequence>
<evidence type="ECO:0000259" key="6">
    <source>
        <dbReference type="Pfam" id="PF01625"/>
    </source>
</evidence>
<evidence type="ECO:0000256" key="3">
    <source>
        <dbReference type="ARBA" id="ARBA00047806"/>
    </source>
</evidence>
<keyword evidence="8" id="KW-1185">Reference proteome</keyword>
<dbReference type="NCBIfam" id="TIGR00401">
    <property type="entry name" value="msrA"/>
    <property type="match status" value="1"/>
</dbReference>
<accession>A0A7R6SXK0</accession>
<dbReference type="Gene3D" id="3.30.1060.10">
    <property type="entry name" value="Peptide methionine sulphoxide reductase MsrA"/>
    <property type="match status" value="1"/>
</dbReference>
<organism evidence="7 8">
    <name type="scientific">Neptunomonas japonica JAMM 1380</name>
    <dbReference type="NCBI Taxonomy" id="1441457"/>
    <lineage>
        <taxon>Bacteria</taxon>
        <taxon>Pseudomonadati</taxon>
        <taxon>Pseudomonadota</taxon>
        <taxon>Gammaproteobacteria</taxon>
        <taxon>Oceanospirillales</taxon>
        <taxon>Oceanospirillaceae</taxon>
        <taxon>Neptunomonas</taxon>
    </lineage>
</organism>
<feature type="active site" evidence="5">
    <location>
        <position position="11"/>
    </location>
</feature>
<comment type="function">
    <text evidence="5">Has an important function as a repair enzyme for proteins that have been inactivated by oxidation. Catalyzes the reversible oxidation-reduction of methionine sulfoxide in proteins to methionine.</text>
</comment>
<name>A0A7R6SXK0_9GAMM</name>
<protein>
    <recommendedName>
        <fullName evidence="5">Peptide methionine sulfoxide reductase MsrA</fullName>
        <shortName evidence="5">Protein-methionine-S-oxide reductase</shortName>
        <ecNumber evidence="5">1.8.4.11</ecNumber>
    </recommendedName>
    <alternativeName>
        <fullName evidence="5">Peptide-methionine (S)-S-oxide reductase</fullName>
        <shortName evidence="5">Peptide Met(O) reductase</shortName>
    </alternativeName>
</protein>
<dbReference type="GO" id="GO:0005737">
    <property type="term" value="C:cytoplasm"/>
    <property type="evidence" value="ECO:0007669"/>
    <property type="project" value="TreeGrafter"/>
</dbReference>
<dbReference type="PANTHER" id="PTHR42799:SF2">
    <property type="entry name" value="MITOCHONDRIAL PEPTIDE METHIONINE SULFOXIDE REDUCTASE"/>
    <property type="match status" value="1"/>
</dbReference>
<dbReference type="EMBL" id="AP014546">
    <property type="protein sequence ID" value="BBB30737.1"/>
    <property type="molecule type" value="Genomic_DNA"/>
</dbReference>